<dbReference type="AlphaFoldDB" id="A0A1D7YMB9"/>
<evidence type="ECO:0000313" key="4">
    <source>
        <dbReference type="EMBL" id="AOR36725.1"/>
    </source>
</evidence>
<accession>A0A1D7YMB9</accession>
<reference evidence="5" key="1">
    <citation type="submission" date="2016-09" db="EMBL/GenBank/DDBJ databases">
        <title>Streptomyces puniciscabiei strain:TW1S1 Genome sequencing and assembly.</title>
        <authorList>
            <person name="Kim M.-K."/>
            <person name="Kim S.B."/>
        </authorList>
    </citation>
    <scope>NUCLEOTIDE SEQUENCE [LARGE SCALE GENOMIC DNA]</scope>
    <source>
        <strain evidence="5">TW1S1</strain>
    </source>
</reference>
<dbReference type="PANTHER" id="PTHR11527">
    <property type="entry name" value="HEAT-SHOCK PROTEIN 20 FAMILY MEMBER"/>
    <property type="match status" value="1"/>
</dbReference>
<dbReference type="Proteomes" id="UP000094960">
    <property type="component" value="Chromosome"/>
</dbReference>
<proteinExistence type="inferred from homology"/>
<dbReference type="CDD" id="cd06464">
    <property type="entry name" value="ACD_sHsps-like"/>
    <property type="match status" value="1"/>
</dbReference>
<dbReference type="InterPro" id="IPR002068">
    <property type="entry name" value="A-crystallin/Hsp20_dom"/>
</dbReference>
<dbReference type="KEGG" id="spun:BFF78_41820"/>
<evidence type="ECO:0000259" key="3">
    <source>
        <dbReference type="PROSITE" id="PS01031"/>
    </source>
</evidence>
<evidence type="ECO:0000256" key="2">
    <source>
        <dbReference type="RuleBase" id="RU003616"/>
    </source>
</evidence>
<dbReference type="InterPro" id="IPR031107">
    <property type="entry name" value="Small_HSP"/>
</dbReference>
<gene>
    <name evidence="4" type="ORF">BFF78_41820</name>
</gene>
<dbReference type="SUPFAM" id="SSF49764">
    <property type="entry name" value="HSP20-like chaperones"/>
    <property type="match status" value="1"/>
</dbReference>
<keyword evidence="5" id="KW-1185">Reference proteome</keyword>
<dbReference type="PROSITE" id="PS01031">
    <property type="entry name" value="SHSP"/>
    <property type="match status" value="1"/>
</dbReference>
<protein>
    <submittedName>
        <fullName evidence="4">Heat-shock protein Hsp20</fullName>
    </submittedName>
</protein>
<sequence>MAERRFPGWGTDPLAELNDLIGRMGTLLESTMGGAMGAMTEGMAWSPLADLSETDDAYLVEVEVPGVKREDLDIEMTERELTITGEFKERQRTGMLRRSTRRTGRFEYRAALPGDISPENVEATLEGGVLTVKVPKADAAKPRRIEITSGQ</sequence>
<organism evidence="4 5">
    <name type="scientific">Streptomyces fodineus</name>
    <dbReference type="NCBI Taxonomy" id="1904616"/>
    <lineage>
        <taxon>Bacteria</taxon>
        <taxon>Bacillati</taxon>
        <taxon>Actinomycetota</taxon>
        <taxon>Actinomycetes</taxon>
        <taxon>Kitasatosporales</taxon>
        <taxon>Streptomycetaceae</taxon>
        <taxon>Streptomyces</taxon>
    </lineage>
</organism>
<evidence type="ECO:0000256" key="1">
    <source>
        <dbReference type="PROSITE-ProRule" id="PRU00285"/>
    </source>
</evidence>
<feature type="domain" description="SHSP" evidence="3">
    <location>
        <begin position="39"/>
        <end position="150"/>
    </location>
</feature>
<dbReference type="Gene3D" id="2.60.40.790">
    <property type="match status" value="1"/>
</dbReference>
<name>A0A1D7YMB9_9ACTN</name>
<dbReference type="Pfam" id="PF00011">
    <property type="entry name" value="HSP20"/>
    <property type="match status" value="1"/>
</dbReference>
<dbReference type="EMBL" id="CP017248">
    <property type="protein sequence ID" value="AOR36725.1"/>
    <property type="molecule type" value="Genomic_DNA"/>
</dbReference>
<dbReference type="InterPro" id="IPR008978">
    <property type="entry name" value="HSP20-like_chaperone"/>
</dbReference>
<comment type="similarity">
    <text evidence="1 2">Belongs to the small heat shock protein (HSP20) family.</text>
</comment>
<evidence type="ECO:0000313" key="5">
    <source>
        <dbReference type="Proteomes" id="UP000094960"/>
    </source>
</evidence>